<gene>
    <name evidence="3" type="ORF">SAMN05444410_1221</name>
</gene>
<comment type="caution">
    <text evidence="3">The sequence shown here is derived from an EMBL/GenBank/DDBJ whole genome shotgun (WGS) entry which is preliminary data.</text>
</comment>
<dbReference type="SUPFAM" id="SSF55008">
    <property type="entry name" value="HMA, heavy metal-associated domain"/>
    <property type="match status" value="1"/>
</dbReference>
<dbReference type="Pfam" id="PF00403">
    <property type="entry name" value="HMA"/>
    <property type="match status" value="1"/>
</dbReference>
<name>A0A8X8IHW1_9BACT</name>
<keyword evidence="4" id="KW-1185">Reference proteome</keyword>
<evidence type="ECO:0000313" key="4">
    <source>
        <dbReference type="Proteomes" id="UP000198711"/>
    </source>
</evidence>
<evidence type="ECO:0000259" key="2">
    <source>
        <dbReference type="Pfam" id="PF00403"/>
    </source>
</evidence>
<proteinExistence type="predicted"/>
<dbReference type="EMBL" id="FNNO01000022">
    <property type="protein sequence ID" value="SDX62494.1"/>
    <property type="molecule type" value="Genomic_DNA"/>
</dbReference>
<dbReference type="AlphaFoldDB" id="A0A8X8IHW1"/>
<evidence type="ECO:0000256" key="1">
    <source>
        <dbReference type="SAM" id="SignalP"/>
    </source>
</evidence>
<feature type="signal peptide" evidence="1">
    <location>
        <begin position="1"/>
        <end position="21"/>
    </location>
</feature>
<dbReference type="InterPro" id="IPR006121">
    <property type="entry name" value="HMA_dom"/>
</dbReference>
<organism evidence="3 4">
    <name type="scientific">Hydrobacter penzbergensis</name>
    <dbReference type="NCBI Taxonomy" id="1235997"/>
    <lineage>
        <taxon>Bacteria</taxon>
        <taxon>Pseudomonadati</taxon>
        <taxon>Bacteroidota</taxon>
        <taxon>Chitinophagia</taxon>
        <taxon>Chitinophagales</taxon>
        <taxon>Chitinophagaceae</taxon>
        <taxon>Hydrobacter</taxon>
    </lineage>
</organism>
<keyword evidence="1" id="KW-0732">Signal</keyword>
<feature type="domain" description="HMA" evidence="2">
    <location>
        <begin position="34"/>
        <end position="86"/>
    </location>
</feature>
<dbReference type="GO" id="GO:0046872">
    <property type="term" value="F:metal ion binding"/>
    <property type="evidence" value="ECO:0007669"/>
    <property type="project" value="InterPro"/>
</dbReference>
<dbReference type="Gene3D" id="3.30.70.100">
    <property type="match status" value="1"/>
</dbReference>
<reference evidence="3 4" key="1">
    <citation type="submission" date="2016-10" db="EMBL/GenBank/DDBJ databases">
        <authorList>
            <person name="Varghese N."/>
            <person name="Submissions S."/>
        </authorList>
    </citation>
    <scope>NUCLEOTIDE SEQUENCE [LARGE SCALE GENOMIC DNA]</scope>
    <source>
        <strain evidence="3 4">DSM 25353</strain>
    </source>
</reference>
<dbReference type="RefSeq" id="WP_092726921.1">
    <property type="nucleotide sequence ID" value="NZ_FNNO01000022.1"/>
</dbReference>
<dbReference type="Proteomes" id="UP000198711">
    <property type="component" value="Unassembled WGS sequence"/>
</dbReference>
<dbReference type="CDD" id="cd00371">
    <property type="entry name" value="HMA"/>
    <property type="match status" value="1"/>
</dbReference>
<sequence length="116" mass="12845">MKKIKVLLAAAFSVFAMAAFAQSKTETFKVYGNCGMCKKRIDKAAAVDGVSKANWNKDTKIMSVTYDASKVSMDAIQKKIAGVGYDTEKFTADDKSYNQLPDCCQYDRKKTSKKSK</sequence>
<dbReference type="InterPro" id="IPR036163">
    <property type="entry name" value="HMA_dom_sf"/>
</dbReference>
<accession>A0A8X8IHW1</accession>
<protein>
    <submittedName>
        <fullName evidence="3">Copper chaperone CopZ</fullName>
    </submittedName>
</protein>
<feature type="chain" id="PRO_5036504550" evidence="1">
    <location>
        <begin position="22"/>
        <end position="116"/>
    </location>
</feature>
<evidence type="ECO:0000313" key="3">
    <source>
        <dbReference type="EMBL" id="SDX62494.1"/>
    </source>
</evidence>